<dbReference type="EMBL" id="BARU01004422">
    <property type="protein sequence ID" value="GAH20364.1"/>
    <property type="molecule type" value="Genomic_DNA"/>
</dbReference>
<accession>X1ET66</accession>
<feature type="non-terminal residue" evidence="1">
    <location>
        <position position="72"/>
    </location>
</feature>
<dbReference type="PROSITE" id="PS51257">
    <property type="entry name" value="PROKAR_LIPOPROTEIN"/>
    <property type="match status" value="1"/>
</dbReference>
<name>X1ET66_9ZZZZ</name>
<evidence type="ECO:0000313" key="1">
    <source>
        <dbReference type="EMBL" id="GAH20364.1"/>
    </source>
</evidence>
<protein>
    <submittedName>
        <fullName evidence="1">Uncharacterized protein</fullName>
    </submittedName>
</protein>
<proteinExistence type="predicted"/>
<gene>
    <name evidence="1" type="ORF">S03H2_08910</name>
</gene>
<reference evidence="1" key="1">
    <citation type="journal article" date="2014" name="Front. Microbiol.">
        <title>High frequency of phylogenetically diverse reductive dehalogenase-homologous genes in deep subseafloor sedimentary metagenomes.</title>
        <authorList>
            <person name="Kawai M."/>
            <person name="Futagami T."/>
            <person name="Toyoda A."/>
            <person name="Takaki Y."/>
            <person name="Nishi S."/>
            <person name="Hori S."/>
            <person name="Arai W."/>
            <person name="Tsubouchi T."/>
            <person name="Morono Y."/>
            <person name="Uchiyama I."/>
            <person name="Ito T."/>
            <person name="Fujiyama A."/>
            <person name="Inagaki F."/>
            <person name="Takami H."/>
        </authorList>
    </citation>
    <scope>NUCLEOTIDE SEQUENCE</scope>
    <source>
        <strain evidence="1">Expedition CK06-06</strain>
    </source>
</reference>
<dbReference type="AlphaFoldDB" id="X1ET66"/>
<organism evidence="1">
    <name type="scientific">marine sediment metagenome</name>
    <dbReference type="NCBI Taxonomy" id="412755"/>
    <lineage>
        <taxon>unclassified sequences</taxon>
        <taxon>metagenomes</taxon>
        <taxon>ecological metagenomes</taxon>
    </lineage>
</organism>
<sequence>MKKPLLWILIVSMIAVFSLAGCKAEVAEEVTEEGVVEEPVEEVVEEEEDEKMLKDLDNQIIVINRNIKEKND</sequence>
<comment type="caution">
    <text evidence="1">The sequence shown here is derived from an EMBL/GenBank/DDBJ whole genome shotgun (WGS) entry which is preliminary data.</text>
</comment>